<dbReference type="InterPro" id="IPR052164">
    <property type="entry name" value="Anthracycline_SecMetBiosynth"/>
</dbReference>
<evidence type="ECO:0000259" key="1">
    <source>
        <dbReference type="PROSITE" id="PS51819"/>
    </source>
</evidence>
<dbReference type="Gene3D" id="3.10.180.10">
    <property type="entry name" value="2,3-Dihydroxybiphenyl 1,2-Dioxygenase, domain 1"/>
    <property type="match status" value="2"/>
</dbReference>
<sequence length="267" mass="28511">MVFRDERWPDGTPGWVDLMVPDQAKAIAFYSGLFGWDVHRGGEETGFYGMAELRGRPVAGIGQTPPGQDIPAAWTTYLAVSDVDRTAAAITEAGGQIVMPVMEVMKEGRMAVAADPAGAVFGLWEAGNHIGTQVTSAPGTLAWNDCMSRDYPAAKPFYEEIFGFGFQDISGDDFTYAVVLIDGRPVGGLGAIPASVPPEVPSYWAAYFWVADADASAAKVVELGGTVDGKPWDSPYGRQVKVIDDQGVPFTVIAPNEQSGEPEGWEV</sequence>
<dbReference type="AlphaFoldDB" id="A0A0H3CWQ7"/>
<organism evidence="2 3">
    <name type="scientific">Amycolatopsis mediterranei (strain U-32)</name>
    <dbReference type="NCBI Taxonomy" id="749927"/>
    <lineage>
        <taxon>Bacteria</taxon>
        <taxon>Bacillati</taxon>
        <taxon>Actinomycetota</taxon>
        <taxon>Actinomycetes</taxon>
        <taxon>Pseudonocardiales</taxon>
        <taxon>Pseudonocardiaceae</taxon>
        <taxon>Amycolatopsis</taxon>
    </lineage>
</organism>
<dbReference type="InterPro" id="IPR029068">
    <property type="entry name" value="Glyas_Bleomycin-R_OHBP_Dase"/>
</dbReference>
<dbReference type="Pfam" id="PF00903">
    <property type="entry name" value="Glyoxalase"/>
    <property type="match status" value="2"/>
</dbReference>
<evidence type="ECO:0000313" key="2">
    <source>
        <dbReference type="EMBL" id="ADJ42743.1"/>
    </source>
</evidence>
<dbReference type="HOGENOM" id="CLU_069623_0_0_11"/>
<protein>
    <submittedName>
        <fullName evidence="2">Glyoxalase/bleomycin resistance protein/dioxygenase</fullName>
    </submittedName>
</protein>
<evidence type="ECO:0000313" key="3">
    <source>
        <dbReference type="Proteomes" id="UP000000328"/>
    </source>
</evidence>
<dbReference type="CDD" id="cd07247">
    <property type="entry name" value="SgaA_N_like"/>
    <property type="match status" value="2"/>
</dbReference>
<dbReference type="PANTHER" id="PTHR33993:SF10">
    <property type="entry name" value="CONSERVED PROTEIN"/>
    <property type="match status" value="1"/>
</dbReference>
<dbReference type="GeneID" id="92868720"/>
<dbReference type="KEGG" id="amd:AMED_0924"/>
<name>A0A0H3CWQ7_AMYMU</name>
<dbReference type="PATRIC" id="fig|749927.5.peg.953"/>
<dbReference type="EMBL" id="CP002000">
    <property type="protein sequence ID" value="ADJ42743.1"/>
    <property type="molecule type" value="Genomic_DNA"/>
</dbReference>
<keyword evidence="2" id="KW-0560">Oxidoreductase</keyword>
<dbReference type="GO" id="GO:0051213">
    <property type="term" value="F:dioxygenase activity"/>
    <property type="evidence" value="ECO:0007669"/>
    <property type="project" value="UniProtKB-KW"/>
</dbReference>
<feature type="domain" description="VOC" evidence="1">
    <location>
        <begin position="12"/>
        <end position="126"/>
    </location>
</feature>
<dbReference type="Proteomes" id="UP000000328">
    <property type="component" value="Chromosome"/>
</dbReference>
<dbReference type="PANTHER" id="PTHR33993">
    <property type="entry name" value="GLYOXALASE-RELATED"/>
    <property type="match status" value="1"/>
</dbReference>
<feature type="domain" description="VOC" evidence="1">
    <location>
        <begin position="140"/>
        <end position="267"/>
    </location>
</feature>
<dbReference type="PROSITE" id="PS51819">
    <property type="entry name" value="VOC"/>
    <property type="match status" value="2"/>
</dbReference>
<accession>A0A0H3CWQ7</accession>
<reference evidence="2 3" key="1">
    <citation type="journal article" date="2010" name="Cell Res.">
        <title>Complete genome sequence of the rifamycin SV-producing Amycolatopsis mediterranei U32 revealed its genetic characteristics in phylogeny and metabolism.</title>
        <authorList>
            <person name="Zhao W."/>
            <person name="Zhong Y."/>
            <person name="Yuan H."/>
            <person name="Wang J."/>
            <person name="Zheng H."/>
            <person name="Wang Y."/>
            <person name="Cen X."/>
            <person name="Xu F."/>
            <person name="Bai J."/>
            <person name="Han X."/>
            <person name="Lu G."/>
            <person name="Zhu Y."/>
            <person name="Shao Z."/>
            <person name="Yan H."/>
            <person name="Li C."/>
            <person name="Peng N."/>
            <person name="Zhang Z."/>
            <person name="Zhang Y."/>
            <person name="Lin W."/>
            <person name="Fan Y."/>
            <person name="Qin Z."/>
            <person name="Hu Y."/>
            <person name="Zhu B."/>
            <person name="Wang S."/>
            <person name="Ding X."/>
            <person name="Zhao G.P."/>
        </authorList>
    </citation>
    <scope>NUCLEOTIDE SEQUENCE [LARGE SCALE GENOMIC DNA]</scope>
    <source>
        <strain evidence="3">U-32</strain>
    </source>
</reference>
<dbReference type="OrthoDB" id="9793039at2"/>
<keyword evidence="2" id="KW-0223">Dioxygenase</keyword>
<dbReference type="RefSeq" id="WP_013222836.1">
    <property type="nucleotide sequence ID" value="NC_014318.1"/>
</dbReference>
<dbReference type="eggNOG" id="COG3324">
    <property type="taxonomic scope" value="Bacteria"/>
</dbReference>
<dbReference type="InterPro" id="IPR004360">
    <property type="entry name" value="Glyas_Fos-R_dOase_dom"/>
</dbReference>
<proteinExistence type="predicted"/>
<dbReference type="SUPFAM" id="SSF54593">
    <property type="entry name" value="Glyoxalase/Bleomycin resistance protein/Dihydroxybiphenyl dioxygenase"/>
    <property type="match status" value="2"/>
</dbReference>
<gene>
    <name evidence="2" type="ordered locus">AMED_0924</name>
</gene>
<dbReference type="InterPro" id="IPR037523">
    <property type="entry name" value="VOC_core"/>
</dbReference>